<protein>
    <submittedName>
        <fullName evidence="4">Glycosyl hydrolase family 25</fullName>
    </submittedName>
</protein>
<name>A0A0N5A2Q3_PARTI</name>
<dbReference type="GO" id="GO:0003796">
    <property type="term" value="F:lysozyme activity"/>
    <property type="evidence" value="ECO:0007669"/>
    <property type="project" value="InterPro"/>
</dbReference>
<keyword evidence="2" id="KW-0732">Signal</keyword>
<dbReference type="SUPFAM" id="SSF51445">
    <property type="entry name" value="(Trans)glycosidases"/>
    <property type="match status" value="1"/>
</dbReference>
<dbReference type="GO" id="GO:0009253">
    <property type="term" value="P:peptidoglycan catabolic process"/>
    <property type="evidence" value="ECO:0007669"/>
    <property type="project" value="InterPro"/>
</dbReference>
<dbReference type="Proteomes" id="UP000038045">
    <property type="component" value="Unplaced"/>
</dbReference>
<dbReference type="InterPro" id="IPR002053">
    <property type="entry name" value="Glyco_hydro_25"/>
</dbReference>
<reference evidence="4" key="1">
    <citation type="submission" date="2017-02" db="UniProtKB">
        <authorList>
            <consortium name="WormBaseParasite"/>
        </authorList>
    </citation>
    <scope>IDENTIFICATION</scope>
</reference>
<keyword evidence="3" id="KW-1185">Reference proteome</keyword>
<dbReference type="Gene3D" id="3.20.20.80">
    <property type="entry name" value="Glycosidases"/>
    <property type="match status" value="1"/>
</dbReference>
<dbReference type="GO" id="GO:0045087">
    <property type="term" value="P:innate immune response"/>
    <property type="evidence" value="ECO:0007669"/>
    <property type="project" value="TreeGrafter"/>
</dbReference>
<dbReference type="GO" id="GO:0007165">
    <property type="term" value="P:signal transduction"/>
    <property type="evidence" value="ECO:0007669"/>
    <property type="project" value="TreeGrafter"/>
</dbReference>
<evidence type="ECO:0000313" key="4">
    <source>
        <dbReference type="WBParaSite" id="PTRK_0001591900.1"/>
    </source>
</evidence>
<dbReference type="InterPro" id="IPR051595">
    <property type="entry name" value="GH25_Enzymes"/>
</dbReference>
<dbReference type="WBParaSite" id="PTRK_0001591900.1">
    <property type="protein sequence ID" value="PTRK_0001591900.1"/>
    <property type="gene ID" value="PTRK_0001591900"/>
</dbReference>
<dbReference type="CDD" id="cd06416">
    <property type="entry name" value="GH25_Lys1-like"/>
    <property type="match status" value="1"/>
</dbReference>
<accession>A0A0N5A2Q3</accession>
<dbReference type="PANTHER" id="PTHR23208:SF36">
    <property type="entry name" value="LYSOZYME-RELATED"/>
    <property type="match status" value="1"/>
</dbReference>
<dbReference type="InterPro" id="IPR017853">
    <property type="entry name" value="GH"/>
</dbReference>
<dbReference type="GO" id="GO:0016998">
    <property type="term" value="P:cell wall macromolecule catabolic process"/>
    <property type="evidence" value="ECO:0007669"/>
    <property type="project" value="InterPro"/>
</dbReference>
<proteinExistence type="inferred from homology"/>
<dbReference type="PROSITE" id="PS51904">
    <property type="entry name" value="GLYCOSYL_HYDROL_F25_2"/>
    <property type="match status" value="1"/>
</dbReference>
<dbReference type="AlphaFoldDB" id="A0A0N5A2Q3"/>
<evidence type="ECO:0000256" key="2">
    <source>
        <dbReference type="ARBA" id="ARBA00022729"/>
    </source>
</evidence>
<comment type="similarity">
    <text evidence="1">Belongs to the glycosyl hydrolase 25 family.</text>
</comment>
<evidence type="ECO:0000256" key="1">
    <source>
        <dbReference type="ARBA" id="ARBA00010646"/>
    </source>
</evidence>
<organism evidence="3 4">
    <name type="scientific">Parastrongyloides trichosuri</name>
    <name type="common">Possum-specific nematode worm</name>
    <dbReference type="NCBI Taxonomy" id="131310"/>
    <lineage>
        <taxon>Eukaryota</taxon>
        <taxon>Metazoa</taxon>
        <taxon>Ecdysozoa</taxon>
        <taxon>Nematoda</taxon>
        <taxon>Chromadorea</taxon>
        <taxon>Rhabditida</taxon>
        <taxon>Tylenchina</taxon>
        <taxon>Panagrolaimomorpha</taxon>
        <taxon>Strongyloidoidea</taxon>
        <taxon>Strongyloididae</taxon>
        <taxon>Parastrongyloides</taxon>
    </lineage>
</organism>
<dbReference type="STRING" id="131310.A0A0N5A2Q3"/>
<dbReference type="PANTHER" id="PTHR23208">
    <property type="entry name" value="LYSOZYME PROTEIN"/>
    <property type="match status" value="1"/>
</dbReference>
<evidence type="ECO:0000313" key="3">
    <source>
        <dbReference type="Proteomes" id="UP000038045"/>
    </source>
</evidence>
<sequence length="183" mass="20453">MECLKNAGKEFFIARVWKSSGAHDATGIQNVINAHAGGIKYVDGYFFPCSKTSCSSAKTQVQECHQHLTSAGAKIGTLWFDIERYEWPSDTAHNRQFILDLISEAQALGYTVGIYSSIYEWDPIVGTGWSGSFDKLPLWWPDYNNEKSFSAFKPFGGFTKPSIHQYHGTITGPCGVSMDLSWY</sequence>